<accession>A0A2M8NZQ5</accession>
<protein>
    <submittedName>
        <fullName evidence="1">Uncharacterized protein</fullName>
    </submittedName>
</protein>
<comment type="caution">
    <text evidence="1">The sequence shown here is derived from an EMBL/GenBank/DDBJ whole genome shotgun (WGS) entry which is preliminary data.</text>
</comment>
<gene>
    <name evidence="1" type="ORF">CUN51_06260</name>
</gene>
<evidence type="ECO:0000313" key="1">
    <source>
        <dbReference type="EMBL" id="PJF30783.1"/>
    </source>
</evidence>
<dbReference type="AlphaFoldDB" id="A0A2M8NZQ5"/>
<dbReference type="EMBL" id="PGTK01000006">
    <property type="protein sequence ID" value="PJF30783.1"/>
    <property type="molecule type" value="Genomic_DNA"/>
</dbReference>
<name>A0A2M8NZQ5_9CHLR</name>
<evidence type="ECO:0000313" key="2">
    <source>
        <dbReference type="Proteomes" id="UP000228921"/>
    </source>
</evidence>
<reference evidence="1 2" key="1">
    <citation type="submission" date="2017-11" db="EMBL/GenBank/DDBJ databases">
        <title>Evolution of Phototrophy in the Chloroflexi Phylum Driven by Horizontal Gene Transfer.</title>
        <authorList>
            <person name="Ward L.M."/>
            <person name="Hemp J."/>
            <person name="Shih P.M."/>
            <person name="Mcglynn S.E."/>
            <person name="Fischer W."/>
        </authorList>
    </citation>
    <scope>NUCLEOTIDE SEQUENCE [LARGE SCALE GENOMIC DNA]</scope>
    <source>
        <strain evidence="1">CP2_2F</strain>
    </source>
</reference>
<dbReference type="Proteomes" id="UP000228921">
    <property type="component" value="Unassembled WGS sequence"/>
</dbReference>
<proteinExistence type="predicted"/>
<organism evidence="1 2">
    <name type="scientific">Candidatus Thermofonsia Clade 1 bacterium</name>
    <dbReference type="NCBI Taxonomy" id="2364210"/>
    <lineage>
        <taxon>Bacteria</taxon>
        <taxon>Bacillati</taxon>
        <taxon>Chloroflexota</taxon>
        <taxon>Candidatus Thermofontia</taxon>
        <taxon>Candidatus Thermofonsia Clade 1</taxon>
    </lineage>
</organism>
<sequence>MDAAEKQLAARERRYRLVLLSSAALILALTIGMCASFVAVAPSIWYPMEAATRIVIEITGTVERIGGMPMPADAVLIRHTLREGGGIFEYTTQHSPEQLFRFYYYLLVQVNGWRAGTQPLLTDDRAEFRFYLNNLPRLTIIKAFCAAETCTVTVDY</sequence>